<keyword evidence="3 12" id="KW-0949">S-adenosyl-L-methionine</keyword>
<comment type="similarity">
    <text evidence="12">Belongs to the radical SAM superfamily. MoaA family.</text>
</comment>
<dbReference type="PANTHER" id="PTHR22960:SF0">
    <property type="entry name" value="MOLYBDENUM COFACTOR BIOSYNTHESIS PROTEIN 1"/>
    <property type="match status" value="1"/>
</dbReference>
<feature type="binding site" evidence="12">
    <location>
        <position position="30"/>
    </location>
    <ligand>
        <name>[4Fe-4S] cluster</name>
        <dbReference type="ChEBI" id="CHEBI:49883"/>
        <label>1</label>
        <note>4Fe-4S-S-AdoMet</note>
    </ligand>
</feature>
<proteinExistence type="inferred from homology"/>
<dbReference type="SFLD" id="SFLDG01067">
    <property type="entry name" value="SPASM/twitch_domain_containing"/>
    <property type="match status" value="1"/>
</dbReference>
<dbReference type="SUPFAM" id="SSF102114">
    <property type="entry name" value="Radical SAM enzymes"/>
    <property type="match status" value="1"/>
</dbReference>
<name>A0ABV7EQT6_9GAMM</name>
<gene>
    <name evidence="12 14" type="primary">moaA</name>
    <name evidence="14" type="ORF">ACFOSU_09940</name>
</gene>
<dbReference type="EMBL" id="JBHRSS010000003">
    <property type="protein sequence ID" value="MFC3104215.1"/>
    <property type="molecule type" value="Genomic_DNA"/>
</dbReference>
<evidence type="ECO:0000256" key="11">
    <source>
        <dbReference type="ARBA" id="ARBA00048697"/>
    </source>
</evidence>
<feature type="binding site" evidence="12">
    <location>
        <position position="282"/>
    </location>
    <ligand>
        <name>[4Fe-4S] cluster</name>
        <dbReference type="ChEBI" id="CHEBI:49883"/>
        <label>2</label>
        <note>4Fe-4S-substrate</note>
    </ligand>
</feature>
<dbReference type="SFLD" id="SFLDG01383">
    <property type="entry name" value="cyclic_pyranopterin_phosphate"/>
    <property type="match status" value="1"/>
</dbReference>
<evidence type="ECO:0000256" key="10">
    <source>
        <dbReference type="ARBA" id="ARBA00023239"/>
    </source>
</evidence>
<dbReference type="Gene3D" id="3.20.20.70">
    <property type="entry name" value="Aldolase class I"/>
    <property type="match status" value="1"/>
</dbReference>
<dbReference type="InterPro" id="IPR013785">
    <property type="entry name" value="Aldolase_TIM"/>
</dbReference>
<comment type="catalytic activity">
    <reaction evidence="11 12">
        <text>GTP + AH2 + S-adenosyl-L-methionine = (8S)-3',8-cyclo-7,8-dihydroguanosine 5'-triphosphate + 5'-deoxyadenosine + L-methionine + A + H(+)</text>
        <dbReference type="Rhea" id="RHEA:49576"/>
        <dbReference type="ChEBI" id="CHEBI:13193"/>
        <dbReference type="ChEBI" id="CHEBI:15378"/>
        <dbReference type="ChEBI" id="CHEBI:17319"/>
        <dbReference type="ChEBI" id="CHEBI:17499"/>
        <dbReference type="ChEBI" id="CHEBI:37565"/>
        <dbReference type="ChEBI" id="CHEBI:57844"/>
        <dbReference type="ChEBI" id="CHEBI:59789"/>
        <dbReference type="ChEBI" id="CHEBI:131766"/>
        <dbReference type="EC" id="4.1.99.22"/>
    </reaction>
</comment>
<feature type="binding site" evidence="12">
    <location>
        <position position="265"/>
    </location>
    <ligand>
        <name>[4Fe-4S] cluster</name>
        <dbReference type="ChEBI" id="CHEBI:49883"/>
        <label>2</label>
        <note>4Fe-4S-substrate</note>
    </ligand>
</feature>
<dbReference type="CDD" id="cd01335">
    <property type="entry name" value="Radical_SAM"/>
    <property type="match status" value="1"/>
</dbReference>
<keyword evidence="10 12" id="KW-0456">Lyase</keyword>
<dbReference type="SFLD" id="SFLDG01386">
    <property type="entry name" value="main_SPASM_domain-containing"/>
    <property type="match status" value="1"/>
</dbReference>
<keyword evidence="5 12" id="KW-0547">Nucleotide-binding</keyword>
<evidence type="ECO:0000256" key="5">
    <source>
        <dbReference type="ARBA" id="ARBA00022741"/>
    </source>
</evidence>
<feature type="binding site" evidence="12">
    <location>
        <position position="104"/>
    </location>
    <ligand>
        <name>GTP</name>
        <dbReference type="ChEBI" id="CHEBI:37565"/>
    </ligand>
</feature>
<feature type="domain" description="Radical SAM core" evidence="13">
    <location>
        <begin position="10"/>
        <end position="231"/>
    </location>
</feature>
<comment type="function">
    <text evidence="12">Catalyzes the cyclization of GTP to (8S)-3',8-cyclo-7,8-dihydroguanosine 5'-triphosphate.</text>
</comment>
<dbReference type="SMART" id="SM00729">
    <property type="entry name" value="Elp3"/>
    <property type="match status" value="1"/>
</dbReference>
<evidence type="ECO:0000256" key="4">
    <source>
        <dbReference type="ARBA" id="ARBA00022723"/>
    </source>
</evidence>
<feature type="binding site" evidence="12">
    <location>
        <position position="73"/>
    </location>
    <ligand>
        <name>GTP</name>
        <dbReference type="ChEBI" id="CHEBI:37565"/>
    </ligand>
</feature>
<keyword evidence="4 12" id="KW-0479">Metal-binding</keyword>
<dbReference type="InterPro" id="IPR006638">
    <property type="entry name" value="Elp3/MiaA/NifB-like_rSAM"/>
</dbReference>
<evidence type="ECO:0000256" key="6">
    <source>
        <dbReference type="ARBA" id="ARBA00023004"/>
    </source>
</evidence>
<dbReference type="InterPro" id="IPR000385">
    <property type="entry name" value="MoaA_NifB_PqqE_Fe-S-bd_CS"/>
</dbReference>
<evidence type="ECO:0000313" key="15">
    <source>
        <dbReference type="Proteomes" id="UP001595462"/>
    </source>
</evidence>
<dbReference type="Proteomes" id="UP001595462">
    <property type="component" value="Unassembled WGS sequence"/>
</dbReference>
<organism evidence="14 15">
    <name type="scientific">Salinisphaera aquimarina</name>
    <dbReference type="NCBI Taxonomy" id="2094031"/>
    <lineage>
        <taxon>Bacteria</taxon>
        <taxon>Pseudomonadati</taxon>
        <taxon>Pseudomonadota</taxon>
        <taxon>Gammaproteobacteria</taxon>
        <taxon>Salinisphaerales</taxon>
        <taxon>Salinisphaeraceae</taxon>
        <taxon>Salinisphaera</taxon>
    </lineage>
</organism>
<evidence type="ECO:0000256" key="1">
    <source>
        <dbReference type="ARBA" id="ARBA00012167"/>
    </source>
</evidence>
<feature type="binding site" evidence="12">
    <location>
        <begin position="270"/>
        <end position="272"/>
    </location>
    <ligand>
        <name>GTP</name>
        <dbReference type="ChEBI" id="CHEBI:37565"/>
    </ligand>
</feature>
<feature type="binding site" evidence="12">
    <location>
        <position position="33"/>
    </location>
    <ligand>
        <name>[4Fe-4S] cluster</name>
        <dbReference type="ChEBI" id="CHEBI:49883"/>
        <label>1</label>
        <note>4Fe-4S-S-AdoMet</note>
    </ligand>
</feature>
<keyword evidence="2 12" id="KW-0004">4Fe-4S</keyword>
<evidence type="ECO:0000256" key="12">
    <source>
        <dbReference type="HAMAP-Rule" id="MF_01225"/>
    </source>
</evidence>
<evidence type="ECO:0000256" key="9">
    <source>
        <dbReference type="ARBA" id="ARBA00023150"/>
    </source>
</evidence>
<comment type="subunit">
    <text evidence="12">Monomer and homodimer.</text>
</comment>
<dbReference type="EC" id="4.1.99.22" evidence="1 12"/>
<evidence type="ECO:0000259" key="13">
    <source>
        <dbReference type="PROSITE" id="PS51918"/>
    </source>
</evidence>
<feature type="binding site" evidence="12">
    <location>
        <position position="129"/>
    </location>
    <ligand>
        <name>S-adenosyl-L-methionine</name>
        <dbReference type="ChEBI" id="CHEBI:59789"/>
    </ligand>
</feature>
<comment type="cofactor">
    <cofactor evidence="12">
        <name>[4Fe-4S] cluster</name>
        <dbReference type="ChEBI" id="CHEBI:49883"/>
    </cofactor>
    <text evidence="12">Binds 2 [4Fe-4S] clusters. Binds 1 [4Fe-4S] cluster coordinated with 3 cysteines and an exchangeable S-adenosyl-L-methionine and 1 [4Fe-4S] cluster coordinated with 3 cysteines and the GTP-derived substrate.</text>
</comment>
<feature type="binding site" evidence="12">
    <location>
        <position position="268"/>
    </location>
    <ligand>
        <name>[4Fe-4S] cluster</name>
        <dbReference type="ChEBI" id="CHEBI:49883"/>
        <label>2</label>
        <note>4Fe-4S-substrate</note>
    </ligand>
</feature>
<sequence length="346" mass="37934">MPATQAVTDTLARPLRDLRISLTDRCNFRCTYCMPRHLFGSEHLFLPRKELLNFDEIERLARLAAGLGVTKLRLTGGEPLLRRDLEVLVARLAAIDGIDDICLTSNGSLLTAERARDLKAAGINRVTLSLDAIDDDVFKAINDVGFPASKVLTAIDNAKAAGLGPVKVNCVLQRGVNEHQILPMVDHFRHSDVVLRFIEFMDVGTSNGWRMDDVITAREIVDTIRTRHPISRLPATAPGETANRWTFDDGAGEIGIIASVSQPFCGGCTRARLSAIGELYTCLFGVHGRDIRGPMRAGASDAELSDLLAGIWHVRDDRYSEIRGEQTANRRGKDADGKVEMSYIGG</sequence>
<dbReference type="PANTHER" id="PTHR22960">
    <property type="entry name" value="MOLYBDOPTERIN COFACTOR SYNTHESIS PROTEIN A"/>
    <property type="match status" value="1"/>
</dbReference>
<dbReference type="NCBIfam" id="TIGR02666">
    <property type="entry name" value="moaA"/>
    <property type="match status" value="1"/>
</dbReference>
<dbReference type="GO" id="GO:0061798">
    <property type="term" value="F:GTP 3',8'-cyclase activity"/>
    <property type="evidence" value="ECO:0007669"/>
    <property type="project" value="UniProtKB-EC"/>
</dbReference>
<dbReference type="Pfam" id="PF06463">
    <property type="entry name" value="Mob_synth_C"/>
    <property type="match status" value="1"/>
</dbReference>
<evidence type="ECO:0000256" key="2">
    <source>
        <dbReference type="ARBA" id="ARBA00022485"/>
    </source>
</evidence>
<keyword evidence="8 12" id="KW-0342">GTP-binding</keyword>
<evidence type="ECO:0000313" key="14">
    <source>
        <dbReference type="EMBL" id="MFC3104215.1"/>
    </source>
</evidence>
<keyword evidence="15" id="KW-1185">Reference proteome</keyword>
<dbReference type="InterPro" id="IPR050105">
    <property type="entry name" value="MoCo_biosynth_MoaA/MoaC"/>
</dbReference>
<dbReference type="PROSITE" id="PS51918">
    <property type="entry name" value="RADICAL_SAM"/>
    <property type="match status" value="1"/>
</dbReference>
<comment type="caution">
    <text evidence="14">The sequence shown here is derived from an EMBL/GenBank/DDBJ whole genome shotgun (WGS) entry which is preliminary data.</text>
</comment>
<accession>A0ABV7EQT6</accession>
<dbReference type="SFLD" id="SFLDS00029">
    <property type="entry name" value="Radical_SAM"/>
    <property type="match status" value="1"/>
</dbReference>
<dbReference type="InterPro" id="IPR058240">
    <property type="entry name" value="rSAM_sf"/>
</dbReference>
<dbReference type="PROSITE" id="PS01305">
    <property type="entry name" value="MOAA_NIFB_PQQE"/>
    <property type="match status" value="1"/>
</dbReference>
<feature type="binding site" evidence="12">
    <location>
        <position position="26"/>
    </location>
    <ligand>
        <name>[4Fe-4S] cluster</name>
        <dbReference type="ChEBI" id="CHEBI:49883"/>
        <label>1</label>
        <note>4Fe-4S-S-AdoMet</note>
    </ligand>
</feature>
<reference evidence="15" key="1">
    <citation type="journal article" date="2019" name="Int. J. Syst. Evol. Microbiol.">
        <title>The Global Catalogue of Microorganisms (GCM) 10K type strain sequencing project: providing services to taxonomists for standard genome sequencing and annotation.</title>
        <authorList>
            <consortium name="The Broad Institute Genomics Platform"/>
            <consortium name="The Broad Institute Genome Sequencing Center for Infectious Disease"/>
            <person name="Wu L."/>
            <person name="Ma J."/>
        </authorList>
    </citation>
    <scope>NUCLEOTIDE SEQUENCE [LARGE SCALE GENOMIC DNA]</scope>
    <source>
        <strain evidence="15">KCTC 52640</strain>
    </source>
</reference>
<dbReference type="Pfam" id="PF04055">
    <property type="entry name" value="Radical_SAM"/>
    <property type="match status" value="1"/>
</dbReference>
<feature type="binding site" evidence="12">
    <location>
        <position position="32"/>
    </location>
    <ligand>
        <name>S-adenosyl-L-methionine</name>
        <dbReference type="ChEBI" id="CHEBI:59789"/>
    </ligand>
</feature>
<dbReference type="InterPro" id="IPR010505">
    <property type="entry name" value="MoaA_twitch"/>
</dbReference>
<keyword evidence="6 12" id="KW-0408">Iron</keyword>
<dbReference type="HAMAP" id="MF_01225_B">
    <property type="entry name" value="MoaA_B"/>
    <property type="match status" value="1"/>
</dbReference>
<comment type="pathway">
    <text evidence="12">Cofactor biosynthesis; molybdopterin biosynthesis.</text>
</comment>
<dbReference type="InterPro" id="IPR040064">
    <property type="entry name" value="MoaA-like"/>
</dbReference>
<feature type="binding site" evidence="12">
    <location>
        <position position="201"/>
    </location>
    <ligand>
        <name>S-adenosyl-L-methionine</name>
        <dbReference type="ChEBI" id="CHEBI:59789"/>
    </ligand>
</feature>
<feature type="binding site" evidence="12">
    <location>
        <position position="19"/>
    </location>
    <ligand>
        <name>GTP</name>
        <dbReference type="ChEBI" id="CHEBI:37565"/>
    </ligand>
</feature>
<feature type="binding site" evidence="12">
    <location>
        <position position="77"/>
    </location>
    <ligand>
        <name>S-adenosyl-L-methionine</name>
        <dbReference type="ChEBI" id="CHEBI:59789"/>
    </ligand>
</feature>
<evidence type="ECO:0000256" key="7">
    <source>
        <dbReference type="ARBA" id="ARBA00023014"/>
    </source>
</evidence>
<keyword evidence="7 12" id="KW-0411">Iron-sulfur</keyword>
<dbReference type="InterPro" id="IPR013483">
    <property type="entry name" value="MoaA"/>
</dbReference>
<dbReference type="InterPro" id="IPR007197">
    <property type="entry name" value="rSAM"/>
</dbReference>
<evidence type="ECO:0000256" key="8">
    <source>
        <dbReference type="ARBA" id="ARBA00023134"/>
    </source>
</evidence>
<dbReference type="CDD" id="cd21117">
    <property type="entry name" value="Twitch_MoaA"/>
    <property type="match status" value="1"/>
</dbReference>
<feature type="binding site" evidence="12">
    <location>
        <position position="167"/>
    </location>
    <ligand>
        <name>GTP</name>
        <dbReference type="ChEBI" id="CHEBI:37565"/>
    </ligand>
</feature>
<evidence type="ECO:0000256" key="3">
    <source>
        <dbReference type="ARBA" id="ARBA00022691"/>
    </source>
</evidence>
<protein>
    <recommendedName>
        <fullName evidence="1 12">GTP 3',8-cyclase</fullName>
        <ecNumber evidence="1 12">4.1.99.22</ecNumber>
    </recommendedName>
    <alternativeName>
        <fullName evidence="12">Molybdenum cofactor biosynthesis protein A</fullName>
    </alternativeName>
</protein>
<keyword evidence="9 12" id="KW-0501">Molybdenum cofactor biosynthesis</keyword>
<dbReference type="RefSeq" id="WP_380688982.1">
    <property type="nucleotide sequence ID" value="NZ_JBHRSS010000003.1"/>
</dbReference>